<keyword evidence="4" id="KW-1185">Reference proteome</keyword>
<dbReference type="Pfam" id="PF00407">
    <property type="entry name" value="Bet_v_1"/>
    <property type="match status" value="1"/>
</dbReference>
<dbReference type="Proteomes" id="UP001187471">
    <property type="component" value="Unassembled WGS sequence"/>
</dbReference>
<evidence type="ECO:0000256" key="1">
    <source>
        <dbReference type="SAM" id="MobiDB-lite"/>
    </source>
</evidence>
<proteinExistence type="predicted"/>
<evidence type="ECO:0000313" key="3">
    <source>
        <dbReference type="EMBL" id="KAK2989937.1"/>
    </source>
</evidence>
<evidence type="ECO:0000313" key="4">
    <source>
        <dbReference type="Proteomes" id="UP001187471"/>
    </source>
</evidence>
<dbReference type="InterPro" id="IPR051761">
    <property type="entry name" value="MLP-like_ligand-binding"/>
</dbReference>
<feature type="region of interest" description="Disordered" evidence="1">
    <location>
        <begin position="1"/>
        <end position="41"/>
    </location>
</feature>
<gene>
    <name evidence="3" type="ORF">RJ640_013861</name>
</gene>
<dbReference type="SMART" id="SM01037">
    <property type="entry name" value="Bet_v_1"/>
    <property type="match status" value="1"/>
</dbReference>
<evidence type="ECO:0000259" key="2">
    <source>
        <dbReference type="SMART" id="SM01037"/>
    </source>
</evidence>
<name>A0AA88RPM8_9ASTE</name>
<feature type="domain" description="Bet v I/Major latex protein" evidence="2">
    <location>
        <begin position="70"/>
        <end position="168"/>
    </location>
</feature>
<sequence length="168" mass="19215">MQSCNKDQYGGRIKKETSRKRGNVISAESSRAEASVYGGRSEEGDLQEEGFLLESDWNKVLDVTEIDNQSLLIKLVLHHILDGKAQTVKQIIESIDKVHKTVVYKVIEGNLLELYKTFLVKIHVDTKGENNLVTWTFEYEKLHEGIEDPTTTMDFLVKVTKEIETHHL</sequence>
<organism evidence="3 4">
    <name type="scientific">Escallonia rubra</name>
    <dbReference type="NCBI Taxonomy" id="112253"/>
    <lineage>
        <taxon>Eukaryota</taxon>
        <taxon>Viridiplantae</taxon>
        <taxon>Streptophyta</taxon>
        <taxon>Embryophyta</taxon>
        <taxon>Tracheophyta</taxon>
        <taxon>Spermatophyta</taxon>
        <taxon>Magnoliopsida</taxon>
        <taxon>eudicotyledons</taxon>
        <taxon>Gunneridae</taxon>
        <taxon>Pentapetalae</taxon>
        <taxon>asterids</taxon>
        <taxon>campanulids</taxon>
        <taxon>Escalloniales</taxon>
        <taxon>Escalloniaceae</taxon>
        <taxon>Escallonia</taxon>
    </lineage>
</organism>
<accession>A0AA88RPM8</accession>
<comment type="caution">
    <text evidence="3">The sequence shown here is derived from an EMBL/GenBank/DDBJ whole genome shotgun (WGS) entry which is preliminary data.</text>
</comment>
<protein>
    <recommendedName>
        <fullName evidence="2">Bet v I/Major latex protein domain-containing protein</fullName>
    </recommendedName>
</protein>
<dbReference type="InterPro" id="IPR000916">
    <property type="entry name" value="Bet_v_I/MLP"/>
</dbReference>
<reference evidence="3" key="1">
    <citation type="submission" date="2022-12" db="EMBL/GenBank/DDBJ databases">
        <title>Draft genome assemblies for two species of Escallonia (Escalloniales).</title>
        <authorList>
            <person name="Chanderbali A."/>
            <person name="Dervinis C."/>
            <person name="Anghel I."/>
            <person name="Soltis D."/>
            <person name="Soltis P."/>
            <person name="Zapata F."/>
        </authorList>
    </citation>
    <scope>NUCLEOTIDE SEQUENCE</scope>
    <source>
        <strain evidence="3">UCBG92.1500</strain>
        <tissue evidence="3">Leaf</tissue>
    </source>
</reference>
<dbReference type="AlphaFoldDB" id="A0AA88RPM8"/>
<dbReference type="GO" id="GO:0006952">
    <property type="term" value="P:defense response"/>
    <property type="evidence" value="ECO:0007669"/>
    <property type="project" value="InterPro"/>
</dbReference>
<dbReference type="InterPro" id="IPR023393">
    <property type="entry name" value="START-like_dom_sf"/>
</dbReference>
<dbReference type="SUPFAM" id="SSF55961">
    <property type="entry name" value="Bet v1-like"/>
    <property type="match status" value="1"/>
</dbReference>
<dbReference type="PANTHER" id="PTHR31907">
    <property type="entry name" value="MLP-LIKE PROTEIN 423"/>
    <property type="match status" value="1"/>
</dbReference>
<dbReference type="EMBL" id="JAVXUO010000684">
    <property type="protein sequence ID" value="KAK2989937.1"/>
    <property type="molecule type" value="Genomic_DNA"/>
</dbReference>
<dbReference type="Gene3D" id="3.30.530.20">
    <property type="match status" value="1"/>
</dbReference>